<feature type="coiled-coil region" evidence="9">
    <location>
        <begin position="838"/>
        <end position="1168"/>
    </location>
</feature>
<feature type="domain" description="Myosin motor" evidence="11">
    <location>
        <begin position="66"/>
        <end position="767"/>
    </location>
</feature>
<dbReference type="PANTHER" id="PTHR13140:SF857">
    <property type="entry name" value="MYOSIN-11"/>
    <property type="match status" value="1"/>
</dbReference>
<dbReference type="InterPro" id="IPR001609">
    <property type="entry name" value="Myosin_head_motor_dom-like"/>
</dbReference>
<feature type="binding site" evidence="8">
    <location>
        <begin position="161"/>
        <end position="168"/>
    </location>
    <ligand>
        <name>ATP</name>
        <dbReference type="ChEBI" id="CHEBI:30616"/>
    </ligand>
</feature>
<evidence type="ECO:0000256" key="7">
    <source>
        <dbReference type="ARBA" id="ARBA00023203"/>
    </source>
</evidence>
<comment type="similarity">
    <text evidence="1 8">Belongs to the TRAFAC class myosin-kinesin ATPase superfamily. Myosin family.</text>
</comment>
<comment type="caution">
    <text evidence="12">The sequence shown here is derived from an EMBL/GenBank/DDBJ whole genome shotgun (WGS) entry which is preliminary data.</text>
</comment>
<dbReference type="Gene3D" id="1.10.10.820">
    <property type="match status" value="1"/>
</dbReference>
<evidence type="ECO:0000256" key="5">
    <source>
        <dbReference type="ARBA" id="ARBA00023123"/>
    </source>
</evidence>
<dbReference type="Gene3D" id="1.20.58.530">
    <property type="match status" value="1"/>
</dbReference>
<reference evidence="12 13" key="1">
    <citation type="submission" date="2024-05" db="EMBL/GenBank/DDBJ databases">
        <title>Long read based assembly of the Candida bracarensis genome reveals expanded adhesin content.</title>
        <authorList>
            <person name="Marcet-Houben M."/>
            <person name="Ksiezopolska E."/>
            <person name="Gabaldon T."/>
        </authorList>
    </citation>
    <scope>NUCLEOTIDE SEQUENCE [LARGE SCALE GENOMIC DNA]</scope>
    <source>
        <strain evidence="12 13">CBM6</strain>
    </source>
</reference>
<gene>
    <name evidence="12" type="ORF">RNJ44_02966</name>
</gene>
<evidence type="ECO:0000256" key="3">
    <source>
        <dbReference type="ARBA" id="ARBA00022840"/>
    </source>
</evidence>
<evidence type="ECO:0000313" key="12">
    <source>
        <dbReference type="EMBL" id="KAL3235178.1"/>
    </source>
</evidence>
<sequence>MTQDMKVWVPDPNHVFVQGELLRTDIVADKFTGVEQQIGIVKIENADEPKTFKISEVSPVNPNNFDKVDNMSALTHLNEPSVLHNLENRYKDNLIYTYSGLFLVAINPYKELSDLYSTNTIKRYHDTLDETTQSPHIFEVAENAYRDLKNKSQDQSILVTGESGAGKTENTKKILQYLASITSSKGYDVSSSFEMKILQSNPILESFGNAQTVRNNNSSRFGKFIKIEFDSTGKINGAFIEWYLLEKSRITNENKNERNYHIFYQLLKGMPLKDLQSQLKLDSDDCSHYQILAESNHTVPGIDDKVDFNKLMSAFDIVGFGKDQVTSILKIIAVILLSGNIEFVSEKSEQASFKTDVSNIATLLGISESDFRTAILKPKSKAGREWVSQSKNASQARTILNSLCRSLYEKLFGYIVDTINMSLNHGSMTANYIGLLDIAGFEIFEHNSFEQLCINYTNEKLQQFFNHHMFVLEQSEYLKENIQWDYVDYGKDLQSTIDLLESKGTQTGILPLLDEESILPKSEDSSFYSKLISTWQQSSNKFRRSKLDMCFILKHYAGDVEYNVNGWLSKNKDPLNENLVNILSVSSNRLVAEFFSSYDNISSPSTSPTRLTHSSSSASLNSIGKNRNSSLKTALSRHREQQSSLLSQLALTNPHFVRCIIPNNMKQPSNFDRKLILDQLRCNGVLEGIRIAREGYPNRIVFKEFFENYRILSQHSDKLSSNENLNFKQNSQLLVSELNLDPTTYKVGTSKLFFKAGILADLESRKESILNELSIKINAVIRGWSKRTIITREIKKMQASKVVGDTLRKYNELSDDPWFNLYMKIKPLLTNSNDVIQTKKFNKKIKELEDKIDGIEKEKNSVVVKNTTITNELIDIRNLLEIEQDKLKRNEQLLEKSKNDQSLLDKKLNELQSIKETSESENIGLNSKIKELESLVMENNKDIKIKDKELIDLNIKLQKLSKEKDDIEKSISLGSKESEILNKEKVRLQEQLNKLEISIKEKDRNISRLENEAQFSNRDLDIKLETLEKNCTVAMNKLKALISENNDLKDQLDKSKKAYSDLDNLSQSKEKEIIRLKEKFSRYQAEVNGLIKERDEMAAENEHLVNEIQTLNSDLLKTKREYSALESDYQNAIAKKKELPTINMDSEILKLKKQLEEEKSLNRFLNQKIVGNQINGFEEKRDISHQPLEEQYFTLKAQLDSQTKNLENIIEENKNLISRLRFTETRLASSSFESQTARAHLKKLKQLLVENNLNIDIEEELKSISVSEANTDKVLLEVEHLKRQLAIETRAHKEAEAAISALHAKFEKIQGTESSSDIYKIKYEASEEHVKALETKLRSLPLKDRTNLPSGEIFTNKDSVSRYEEELRYLKLENFKLQEKLNDFDSVCSSLKHEIKQGSVKEILLQEQLERVQNDLKSTERQKEILASNLRQQKQQFEECLSDLNANESQLRDYNHAIKQAEDDIRGMATVIEKLKATVKQKDKSLWETETERNDLDMQLQETVLELKRVQDKSKMLEEDIIHYKERLNSTLDVTRYTSEIERLKEELERSAKYEVEYKKEISTLKYKLETLNNDSEAKIQDLVKQSQHYASLVEVFGGERDDTIAAVNELSQKLIDRESDIKKLEKIKVDLEHENQLMHSDLDRLKNLLGESTEQANNFTKENADLTEKLRLLEDTLRLQTEQNERNEEFVSTLQSQLFEYKEKHDNEKQKSIDYFEEIESLKKTNSQLQETIDDLDKRLSDNSEKESWLKKVQGLEILLNDERDAKYEEMKKTKALERVIEDLQNKNSSQADVINIANEDRGKFEESVLKYNDQMQQLERYISQQETDMKKVVRENMEYQDRISEMEKEIMLWKQRYQVVTGATTDVSVRQDDEVMVQS</sequence>
<feature type="region of interest" description="Actin-binding" evidence="8">
    <location>
        <begin position="642"/>
        <end position="664"/>
    </location>
</feature>
<evidence type="ECO:0000256" key="1">
    <source>
        <dbReference type="ARBA" id="ARBA00008314"/>
    </source>
</evidence>
<keyword evidence="3 8" id="KW-0067">ATP-binding</keyword>
<dbReference type="InterPro" id="IPR027417">
    <property type="entry name" value="P-loop_NTPase"/>
</dbReference>
<evidence type="ECO:0000256" key="2">
    <source>
        <dbReference type="ARBA" id="ARBA00022741"/>
    </source>
</evidence>
<dbReference type="InterPro" id="IPR036961">
    <property type="entry name" value="Kinesin_motor_dom_sf"/>
</dbReference>
<feature type="coiled-coil region" evidence="9">
    <location>
        <begin position="1810"/>
        <end position="1858"/>
    </location>
</feature>
<accession>A0ABR4P0R3</accession>
<evidence type="ECO:0000256" key="8">
    <source>
        <dbReference type="PROSITE-ProRule" id="PRU00782"/>
    </source>
</evidence>
<evidence type="ECO:0000256" key="10">
    <source>
        <dbReference type="SAM" id="MobiDB-lite"/>
    </source>
</evidence>
<dbReference type="SUPFAM" id="SSF52540">
    <property type="entry name" value="P-loop containing nucleoside triphosphate hydrolases"/>
    <property type="match status" value="1"/>
</dbReference>
<keyword evidence="6 8" id="KW-0505">Motor protein</keyword>
<dbReference type="Proteomes" id="UP001623330">
    <property type="component" value="Unassembled WGS sequence"/>
</dbReference>
<dbReference type="SMART" id="SM00242">
    <property type="entry name" value="MYSc"/>
    <property type="match status" value="1"/>
</dbReference>
<keyword evidence="2 8" id="KW-0547">Nucleotide-binding</keyword>
<dbReference type="PANTHER" id="PTHR13140">
    <property type="entry name" value="MYOSIN"/>
    <property type="match status" value="1"/>
</dbReference>
<dbReference type="PRINTS" id="PR00193">
    <property type="entry name" value="MYOSINHEAVY"/>
</dbReference>
<keyword evidence="5 8" id="KW-0518">Myosin</keyword>
<evidence type="ECO:0000256" key="6">
    <source>
        <dbReference type="ARBA" id="ARBA00023175"/>
    </source>
</evidence>
<evidence type="ECO:0000256" key="9">
    <source>
        <dbReference type="SAM" id="Coils"/>
    </source>
</evidence>
<feature type="coiled-coil region" evidence="9">
    <location>
        <begin position="1608"/>
        <end position="1747"/>
    </location>
</feature>
<name>A0ABR4P0R3_9SACH</name>
<evidence type="ECO:0000259" key="11">
    <source>
        <dbReference type="PROSITE" id="PS51456"/>
    </source>
</evidence>
<keyword evidence="13" id="KW-1185">Reference proteome</keyword>
<feature type="region of interest" description="Disordered" evidence="10">
    <location>
        <begin position="601"/>
        <end position="625"/>
    </location>
</feature>
<dbReference type="Pfam" id="PF00063">
    <property type="entry name" value="Myosin_head"/>
    <property type="match status" value="1"/>
</dbReference>
<keyword evidence="4 9" id="KW-0175">Coiled coil</keyword>
<dbReference type="Gene3D" id="1.20.5.4820">
    <property type="match status" value="1"/>
</dbReference>
<proteinExistence type="inferred from homology"/>
<feature type="coiled-coil region" evidence="9">
    <location>
        <begin position="1360"/>
        <end position="1561"/>
    </location>
</feature>
<protein>
    <submittedName>
        <fullName evidence="12">Myosin-1</fullName>
    </submittedName>
</protein>
<dbReference type="EMBL" id="JBEVYD010000002">
    <property type="protein sequence ID" value="KAL3235178.1"/>
    <property type="molecule type" value="Genomic_DNA"/>
</dbReference>
<dbReference type="CDD" id="cd01377">
    <property type="entry name" value="MYSc_class_II"/>
    <property type="match status" value="1"/>
</dbReference>
<dbReference type="Gene3D" id="3.40.850.10">
    <property type="entry name" value="Kinesin motor domain"/>
    <property type="match status" value="1"/>
</dbReference>
<dbReference type="Gene3D" id="1.20.120.720">
    <property type="entry name" value="Myosin VI head, motor domain, U50 subdomain"/>
    <property type="match status" value="1"/>
</dbReference>
<dbReference type="PROSITE" id="PS51456">
    <property type="entry name" value="MYOSIN_MOTOR"/>
    <property type="match status" value="1"/>
</dbReference>
<keyword evidence="7 8" id="KW-0009">Actin-binding</keyword>
<organism evidence="12 13">
    <name type="scientific">Nakaseomyces bracarensis</name>
    <dbReference type="NCBI Taxonomy" id="273131"/>
    <lineage>
        <taxon>Eukaryota</taxon>
        <taxon>Fungi</taxon>
        <taxon>Dikarya</taxon>
        <taxon>Ascomycota</taxon>
        <taxon>Saccharomycotina</taxon>
        <taxon>Saccharomycetes</taxon>
        <taxon>Saccharomycetales</taxon>
        <taxon>Saccharomycetaceae</taxon>
        <taxon>Nakaseomyces</taxon>
    </lineage>
</organism>
<evidence type="ECO:0000256" key="4">
    <source>
        <dbReference type="ARBA" id="ARBA00023054"/>
    </source>
</evidence>
<feature type="coiled-coil region" evidence="9">
    <location>
        <begin position="1196"/>
        <end position="1226"/>
    </location>
</feature>
<feature type="compositionally biased region" description="Low complexity" evidence="10">
    <location>
        <begin position="602"/>
        <end position="622"/>
    </location>
</feature>
<evidence type="ECO:0000313" key="13">
    <source>
        <dbReference type="Proteomes" id="UP001623330"/>
    </source>
</evidence>